<dbReference type="Proteomes" id="UP000260812">
    <property type="component" value="Unassembled WGS sequence"/>
</dbReference>
<feature type="transmembrane region" description="Helical" evidence="7">
    <location>
        <begin position="269"/>
        <end position="287"/>
    </location>
</feature>
<dbReference type="InterPro" id="IPR000515">
    <property type="entry name" value="MetI-like"/>
</dbReference>
<dbReference type="Pfam" id="PF00528">
    <property type="entry name" value="BPD_transp_1"/>
    <property type="match status" value="1"/>
</dbReference>
<name>A0A3E3HYI8_9FIRM</name>
<feature type="transmembrane region" description="Helical" evidence="7">
    <location>
        <begin position="193"/>
        <end position="218"/>
    </location>
</feature>
<keyword evidence="2 7" id="KW-0813">Transport</keyword>
<dbReference type="PROSITE" id="PS51257">
    <property type="entry name" value="PROKAR_LIPOPROTEIN"/>
    <property type="match status" value="1"/>
</dbReference>
<dbReference type="PANTHER" id="PTHR43744:SF9">
    <property type="entry name" value="POLYGALACTURONAN_RHAMNOGALACTURONAN TRANSPORT SYSTEM PERMEASE PROTEIN YTCP"/>
    <property type="match status" value="1"/>
</dbReference>
<organism evidence="9 10">
    <name type="scientific">Eisenbergiella massiliensis</name>
    <dbReference type="NCBI Taxonomy" id="1720294"/>
    <lineage>
        <taxon>Bacteria</taxon>
        <taxon>Bacillati</taxon>
        <taxon>Bacillota</taxon>
        <taxon>Clostridia</taxon>
        <taxon>Lachnospirales</taxon>
        <taxon>Lachnospiraceae</taxon>
        <taxon>Eisenbergiella</taxon>
    </lineage>
</organism>
<evidence type="ECO:0000256" key="7">
    <source>
        <dbReference type="RuleBase" id="RU363032"/>
    </source>
</evidence>
<keyword evidence="5 7" id="KW-1133">Transmembrane helix</keyword>
<keyword evidence="10" id="KW-1185">Reference proteome</keyword>
<proteinExistence type="inferred from homology"/>
<protein>
    <submittedName>
        <fullName evidence="9">Carbohydrate ABC transporter permease</fullName>
    </submittedName>
</protein>
<evidence type="ECO:0000256" key="3">
    <source>
        <dbReference type="ARBA" id="ARBA00022475"/>
    </source>
</evidence>
<dbReference type="Gene3D" id="1.10.3720.10">
    <property type="entry name" value="MetI-like"/>
    <property type="match status" value="1"/>
</dbReference>
<dbReference type="InterPro" id="IPR035906">
    <property type="entry name" value="MetI-like_sf"/>
</dbReference>
<evidence type="ECO:0000313" key="10">
    <source>
        <dbReference type="Proteomes" id="UP000260812"/>
    </source>
</evidence>
<comment type="similarity">
    <text evidence="7">Belongs to the binding-protein-dependent transport system permease family.</text>
</comment>
<keyword evidence="4 7" id="KW-0812">Transmembrane</keyword>
<evidence type="ECO:0000256" key="4">
    <source>
        <dbReference type="ARBA" id="ARBA00022692"/>
    </source>
</evidence>
<dbReference type="GO" id="GO:0055085">
    <property type="term" value="P:transmembrane transport"/>
    <property type="evidence" value="ECO:0007669"/>
    <property type="project" value="InterPro"/>
</dbReference>
<evidence type="ECO:0000256" key="6">
    <source>
        <dbReference type="ARBA" id="ARBA00023136"/>
    </source>
</evidence>
<dbReference type="GO" id="GO:0005886">
    <property type="term" value="C:plasma membrane"/>
    <property type="evidence" value="ECO:0007669"/>
    <property type="project" value="UniProtKB-SubCell"/>
</dbReference>
<sequence>MDGRVQADVHIRHGWKAAVFNGLSMLFISLLAAACVIPFIFILAGSFSSESAIAVNGYSLLPQEFTLDAYRSVFHMGNSIPQAYLVTIFITLAGTAIGLLTTSVSGYVLSRPDFKHRNKFAFFIYFTTLFSAGMIPSYLVNVNILHLNNNIWVLILPAVMNPFNIFLFRNFVKSIPHDLVESARIDGAGDFKIYYKVIMPLAKPAVATIGLFLALGYWNEWFRCNLYIKNTDLYTLQYFLQSMMANLSAMMSEKGLVDSVVSLPGETMKLATAIIATGPVLLFYPFVQRYFVGGLTIGGVKG</sequence>
<dbReference type="AlphaFoldDB" id="A0A3E3HYI8"/>
<feature type="domain" description="ABC transmembrane type-1" evidence="8">
    <location>
        <begin position="84"/>
        <end position="287"/>
    </location>
</feature>
<dbReference type="PROSITE" id="PS50928">
    <property type="entry name" value="ABC_TM1"/>
    <property type="match status" value="1"/>
</dbReference>
<accession>A0A3E3HYI8</accession>
<reference evidence="9" key="1">
    <citation type="submission" date="2018-08" db="EMBL/GenBank/DDBJ databases">
        <title>A genome reference for cultivated species of the human gut microbiota.</title>
        <authorList>
            <person name="Zou Y."/>
            <person name="Xue W."/>
            <person name="Luo G."/>
        </authorList>
    </citation>
    <scope>NUCLEOTIDE SEQUENCE [LARGE SCALE GENOMIC DNA]</scope>
    <source>
        <strain evidence="9">TF05-5AC</strain>
    </source>
</reference>
<keyword evidence="6 7" id="KW-0472">Membrane</keyword>
<comment type="subcellular location">
    <subcellularLocation>
        <location evidence="1 7">Cell membrane</location>
        <topology evidence="1 7">Multi-pass membrane protein</topology>
    </subcellularLocation>
</comment>
<keyword evidence="3" id="KW-1003">Cell membrane</keyword>
<evidence type="ECO:0000259" key="8">
    <source>
        <dbReference type="PROSITE" id="PS50928"/>
    </source>
</evidence>
<comment type="caution">
    <text evidence="9">The sequence shown here is derived from an EMBL/GenBank/DDBJ whole genome shotgun (WGS) entry which is preliminary data.</text>
</comment>
<feature type="transmembrane region" description="Helical" evidence="7">
    <location>
        <begin position="83"/>
        <end position="108"/>
    </location>
</feature>
<evidence type="ECO:0000256" key="5">
    <source>
        <dbReference type="ARBA" id="ARBA00022989"/>
    </source>
</evidence>
<dbReference type="SUPFAM" id="SSF161098">
    <property type="entry name" value="MetI-like"/>
    <property type="match status" value="1"/>
</dbReference>
<dbReference type="CDD" id="cd06261">
    <property type="entry name" value="TM_PBP2"/>
    <property type="match status" value="1"/>
</dbReference>
<evidence type="ECO:0000256" key="2">
    <source>
        <dbReference type="ARBA" id="ARBA00022448"/>
    </source>
</evidence>
<feature type="transmembrane region" description="Helical" evidence="7">
    <location>
        <begin position="120"/>
        <end position="139"/>
    </location>
</feature>
<gene>
    <name evidence="9" type="ORF">DXC51_22560</name>
</gene>
<dbReference type="PANTHER" id="PTHR43744">
    <property type="entry name" value="ABC TRANSPORTER PERMEASE PROTEIN MG189-RELATED-RELATED"/>
    <property type="match status" value="1"/>
</dbReference>
<feature type="transmembrane region" description="Helical" evidence="7">
    <location>
        <begin position="151"/>
        <end position="172"/>
    </location>
</feature>
<evidence type="ECO:0000313" key="9">
    <source>
        <dbReference type="EMBL" id="RGE56795.1"/>
    </source>
</evidence>
<dbReference type="EMBL" id="QVLV01000021">
    <property type="protein sequence ID" value="RGE56795.1"/>
    <property type="molecule type" value="Genomic_DNA"/>
</dbReference>
<feature type="transmembrane region" description="Helical" evidence="7">
    <location>
        <begin position="20"/>
        <end position="44"/>
    </location>
</feature>
<evidence type="ECO:0000256" key="1">
    <source>
        <dbReference type="ARBA" id="ARBA00004651"/>
    </source>
</evidence>